<proteinExistence type="predicted"/>
<sequence length="76" mass="8831">MKLESKIENLIFQETKGLSEATLKEILDFVLFLKQKSAGSTPKSTIFYDLQLMQSSEVNHLEEEFADYKKLFPLEE</sequence>
<evidence type="ECO:0000313" key="1">
    <source>
        <dbReference type="EMBL" id="MCO4291743.1"/>
    </source>
</evidence>
<reference evidence="1" key="1">
    <citation type="submission" date="2022-06" db="EMBL/GenBank/DDBJ databases">
        <title>Solitalea sp. MAHUQ-68 isolated from rhizospheric soil.</title>
        <authorList>
            <person name="Huq M.A."/>
        </authorList>
    </citation>
    <scope>NUCLEOTIDE SEQUENCE</scope>
    <source>
        <strain evidence="1">MAHUQ-68</strain>
    </source>
</reference>
<evidence type="ECO:0000313" key="2">
    <source>
        <dbReference type="Proteomes" id="UP001155182"/>
    </source>
</evidence>
<dbReference type="RefSeq" id="WP_252585980.1">
    <property type="nucleotide sequence ID" value="NZ_JAMWYS010000009.1"/>
</dbReference>
<organism evidence="1 2">
    <name type="scientific">Solitalea agri</name>
    <dbReference type="NCBI Taxonomy" id="2953739"/>
    <lineage>
        <taxon>Bacteria</taxon>
        <taxon>Pseudomonadati</taxon>
        <taxon>Bacteroidota</taxon>
        <taxon>Sphingobacteriia</taxon>
        <taxon>Sphingobacteriales</taxon>
        <taxon>Sphingobacteriaceae</taxon>
        <taxon>Solitalea</taxon>
    </lineage>
</organism>
<name>A0A9X2JB74_9SPHI</name>
<evidence type="ECO:0008006" key="3">
    <source>
        <dbReference type="Google" id="ProtNLM"/>
    </source>
</evidence>
<dbReference type="Proteomes" id="UP001155182">
    <property type="component" value="Unassembled WGS sequence"/>
</dbReference>
<gene>
    <name evidence="1" type="ORF">NF867_02570</name>
</gene>
<accession>A0A9X2JB74</accession>
<comment type="caution">
    <text evidence="1">The sequence shown here is derived from an EMBL/GenBank/DDBJ whole genome shotgun (WGS) entry which is preliminary data.</text>
</comment>
<dbReference type="EMBL" id="JAMWYS010000009">
    <property type="protein sequence ID" value="MCO4291743.1"/>
    <property type="molecule type" value="Genomic_DNA"/>
</dbReference>
<keyword evidence="2" id="KW-1185">Reference proteome</keyword>
<protein>
    <recommendedName>
        <fullName evidence="3">DUF2281 domain-containing protein</fullName>
    </recommendedName>
</protein>
<dbReference type="AlphaFoldDB" id="A0A9X2JB74"/>